<dbReference type="EnsemblPlants" id="OB10G23050.1">
    <property type="protein sequence ID" value="OB10G23050.1"/>
    <property type="gene ID" value="OB10G23050"/>
</dbReference>
<dbReference type="Proteomes" id="UP000006038">
    <property type="component" value="Chromosome 10"/>
</dbReference>
<dbReference type="Gramene" id="OB10G23050.1">
    <property type="protein sequence ID" value="OB10G23050.1"/>
    <property type="gene ID" value="OB10G23050"/>
</dbReference>
<dbReference type="STRING" id="4533.J3N457"/>
<dbReference type="AlphaFoldDB" id="J3N457"/>
<evidence type="ECO:0000313" key="2">
    <source>
        <dbReference type="Proteomes" id="UP000006038"/>
    </source>
</evidence>
<sequence>GFCFLIQDLTFHGSHLCNSPFSRENQIQVDEDHDLGWHSSDYLFNYGLNLSDLFFLLKKQIKPLAKAFYDKLPWIWEVFLSRYWDRLINFLDHCLWACAQRKQTGIRKKRRILSHFFLSRRK</sequence>
<evidence type="ECO:0000313" key="1">
    <source>
        <dbReference type="EnsemblPlants" id="OB10G23050.1"/>
    </source>
</evidence>
<protein>
    <submittedName>
        <fullName evidence="1">Uncharacterized protein</fullName>
    </submittedName>
</protein>
<reference evidence="1" key="1">
    <citation type="journal article" date="2013" name="Nat. Commun.">
        <title>Whole-genome sequencing of Oryza brachyantha reveals mechanisms underlying Oryza genome evolution.</title>
        <authorList>
            <person name="Chen J."/>
            <person name="Huang Q."/>
            <person name="Gao D."/>
            <person name="Wang J."/>
            <person name="Lang Y."/>
            <person name="Liu T."/>
            <person name="Li B."/>
            <person name="Bai Z."/>
            <person name="Luis Goicoechea J."/>
            <person name="Liang C."/>
            <person name="Chen C."/>
            <person name="Zhang W."/>
            <person name="Sun S."/>
            <person name="Liao Y."/>
            <person name="Zhang X."/>
            <person name="Yang L."/>
            <person name="Song C."/>
            <person name="Wang M."/>
            <person name="Shi J."/>
            <person name="Liu G."/>
            <person name="Liu J."/>
            <person name="Zhou H."/>
            <person name="Zhou W."/>
            <person name="Yu Q."/>
            <person name="An N."/>
            <person name="Chen Y."/>
            <person name="Cai Q."/>
            <person name="Wang B."/>
            <person name="Liu B."/>
            <person name="Min J."/>
            <person name="Huang Y."/>
            <person name="Wu H."/>
            <person name="Li Z."/>
            <person name="Zhang Y."/>
            <person name="Yin Y."/>
            <person name="Song W."/>
            <person name="Jiang J."/>
            <person name="Jackson S.A."/>
            <person name="Wing R.A."/>
            <person name="Wang J."/>
            <person name="Chen M."/>
        </authorList>
    </citation>
    <scope>NUCLEOTIDE SEQUENCE [LARGE SCALE GENOMIC DNA]</scope>
    <source>
        <strain evidence="1">cv. IRGC 101232</strain>
    </source>
</reference>
<organism evidence="1">
    <name type="scientific">Oryza brachyantha</name>
    <name type="common">malo sina</name>
    <dbReference type="NCBI Taxonomy" id="4533"/>
    <lineage>
        <taxon>Eukaryota</taxon>
        <taxon>Viridiplantae</taxon>
        <taxon>Streptophyta</taxon>
        <taxon>Embryophyta</taxon>
        <taxon>Tracheophyta</taxon>
        <taxon>Spermatophyta</taxon>
        <taxon>Magnoliopsida</taxon>
        <taxon>Liliopsida</taxon>
        <taxon>Poales</taxon>
        <taxon>Poaceae</taxon>
        <taxon>BOP clade</taxon>
        <taxon>Oryzoideae</taxon>
        <taxon>Oryzeae</taxon>
        <taxon>Oryzinae</taxon>
        <taxon>Oryza</taxon>
    </lineage>
</organism>
<keyword evidence="2" id="KW-1185">Reference proteome</keyword>
<accession>J3N457</accession>
<reference evidence="1" key="2">
    <citation type="submission" date="2013-04" db="UniProtKB">
        <authorList>
            <consortium name="EnsemblPlants"/>
        </authorList>
    </citation>
    <scope>IDENTIFICATION</scope>
</reference>
<name>J3N457_ORYBR</name>
<proteinExistence type="predicted"/>
<dbReference type="HOGENOM" id="CLU_2032562_0_0_1"/>